<sequence>MAAETETKKSKESPDPNEALAAEAEPPLNKPSESNETLTVEADSAPVTDLQKKMRRAERFGVSVKLSEEEKRNSRAERFGTGSNTQKPSESKNSEELKRKARAERFGLPAQSIIDEAAKKKARLARFAPVSKTDPVEEEKKKARAIRFAKQPSSTSSEVNGESNSLKETAVVGNAVEGA</sequence>
<proteinExistence type="predicted"/>
<feature type="domain" description="THO1-MOS11 C-terminal" evidence="2">
    <location>
        <begin position="46"/>
        <end position="80"/>
    </location>
</feature>
<gene>
    <name evidence="3" type="ORF">Sjap_013309</name>
</gene>
<feature type="region of interest" description="Disordered" evidence="1">
    <location>
        <begin position="129"/>
        <end position="179"/>
    </location>
</feature>
<evidence type="ECO:0000256" key="1">
    <source>
        <dbReference type="SAM" id="MobiDB-lite"/>
    </source>
</evidence>
<dbReference type="InterPro" id="IPR044209">
    <property type="entry name" value="MOS11"/>
</dbReference>
<name>A0AAP0IZM0_9MAGN</name>
<dbReference type="Proteomes" id="UP001417504">
    <property type="component" value="Unassembled WGS sequence"/>
</dbReference>
<feature type="compositionally biased region" description="Polar residues" evidence="1">
    <location>
        <begin position="151"/>
        <end position="167"/>
    </location>
</feature>
<accession>A0AAP0IZM0</accession>
<organism evidence="3 4">
    <name type="scientific">Stephania japonica</name>
    <dbReference type="NCBI Taxonomy" id="461633"/>
    <lineage>
        <taxon>Eukaryota</taxon>
        <taxon>Viridiplantae</taxon>
        <taxon>Streptophyta</taxon>
        <taxon>Embryophyta</taxon>
        <taxon>Tracheophyta</taxon>
        <taxon>Spermatophyta</taxon>
        <taxon>Magnoliopsida</taxon>
        <taxon>Ranunculales</taxon>
        <taxon>Menispermaceae</taxon>
        <taxon>Menispermoideae</taxon>
        <taxon>Cissampelideae</taxon>
        <taxon>Stephania</taxon>
    </lineage>
</organism>
<evidence type="ECO:0000313" key="3">
    <source>
        <dbReference type="EMBL" id="KAK9123707.1"/>
    </source>
</evidence>
<evidence type="ECO:0000259" key="2">
    <source>
        <dbReference type="Pfam" id="PF18592"/>
    </source>
</evidence>
<feature type="compositionally biased region" description="Basic and acidic residues" evidence="1">
    <location>
        <begin position="66"/>
        <end position="78"/>
    </location>
</feature>
<dbReference type="GO" id="GO:0005634">
    <property type="term" value="C:nucleus"/>
    <property type="evidence" value="ECO:0007669"/>
    <property type="project" value="TreeGrafter"/>
</dbReference>
<dbReference type="EMBL" id="JBBNAE010000005">
    <property type="protein sequence ID" value="KAK9123707.1"/>
    <property type="molecule type" value="Genomic_DNA"/>
</dbReference>
<feature type="region of interest" description="Disordered" evidence="1">
    <location>
        <begin position="1"/>
        <end position="99"/>
    </location>
</feature>
<dbReference type="PANTHER" id="PTHR47701">
    <property type="entry name" value="PROTEIN MODIFIER OF SNC1 11"/>
    <property type="match status" value="1"/>
</dbReference>
<dbReference type="AlphaFoldDB" id="A0AAP0IZM0"/>
<dbReference type="GO" id="GO:0016973">
    <property type="term" value="P:poly(A)+ mRNA export from nucleus"/>
    <property type="evidence" value="ECO:0007669"/>
    <property type="project" value="InterPro"/>
</dbReference>
<keyword evidence="4" id="KW-1185">Reference proteome</keyword>
<feature type="compositionally biased region" description="Basic and acidic residues" evidence="1">
    <location>
        <begin position="89"/>
        <end position="98"/>
    </location>
</feature>
<dbReference type="Pfam" id="PF18592">
    <property type="entry name" value="Tho1_MOS11_C"/>
    <property type="match status" value="1"/>
</dbReference>
<protein>
    <recommendedName>
        <fullName evidence="2">THO1-MOS11 C-terminal domain-containing protein</fullName>
    </recommendedName>
</protein>
<dbReference type="InterPro" id="IPR040746">
    <property type="entry name" value="THO1_MOS11_C"/>
</dbReference>
<feature type="compositionally biased region" description="Basic and acidic residues" evidence="1">
    <location>
        <begin position="1"/>
        <end position="14"/>
    </location>
</feature>
<dbReference type="PANTHER" id="PTHR47701:SF2">
    <property type="entry name" value="PROTEIN MODIFIER OF SNC1 11"/>
    <property type="match status" value="1"/>
</dbReference>
<reference evidence="3 4" key="1">
    <citation type="submission" date="2024-01" db="EMBL/GenBank/DDBJ databases">
        <title>Genome assemblies of Stephania.</title>
        <authorList>
            <person name="Yang L."/>
        </authorList>
    </citation>
    <scope>NUCLEOTIDE SEQUENCE [LARGE SCALE GENOMIC DNA]</scope>
    <source>
        <strain evidence="3">QJT</strain>
        <tissue evidence="3">Leaf</tissue>
    </source>
</reference>
<feature type="compositionally biased region" description="Low complexity" evidence="1">
    <location>
        <begin position="16"/>
        <end position="27"/>
    </location>
</feature>
<comment type="caution">
    <text evidence="3">The sequence shown here is derived from an EMBL/GenBank/DDBJ whole genome shotgun (WGS) entry which is preliminary data.</text>
</comment>
<evidence type="ECO:0000313" key="4">
    <source>
        <dbReference type="Proteomes" id="UP001417504"/>
    </source>
</evidence>